<organism evidence="2 3">
    <name type="scientific">Aquimarina litoralis</name>
    <dbReference type="NCBI Taxonomy" id="584605"/>
    <lineage>
        <taxon>Bacteria</taxon>
        <taxon>Pseudomonadati</taxon>
        <taxon>Bacteroidota</taxon>
        <taxon>Flavobacteriia</taxon>
        <taxon>Flavobacteriales</taxon>
        <taxon>Flavobacteriaceae</taxon>
        <taxon>Aquimarina</taxon>
    </lineage>
</organism>
<accession>A0ABP3UK72</accession>
<sequence length="332" mass="38347">MQDANWILPKDAIFENFDNRKTLLLKGNRATVKNLQFRNGTIEVDVYANSKRSFAGITFRKQNDHMEEVYMRMHKSSQVDAVQYTPIFNNESNWQLYPEYQAQVTFKNKGWNHLRIEVTNTAAEVFVNNQSVLIIDQLRTEQHIGEIGLFALFSNRFSNFRVTHRDIKVKAKSEIKDSIISESSVITQWKITKAKPYTVKGLNFEKILNAEYTTVQTETSGLLPISKYIKKSSSGNFEQNKEDYIVALKTITAIKDETKLFSFDYSDKIIIYLNDKKYFTGNNSFRAKGVQYMGHMNFNSNTLHLPFKKGLNTIHCVVIDKANGWGLMAKLD</sequence>
<dbReference type="Pfam" id="PF06439">
    <property type="entry name" value="3keto-disac_hyd"/>
    <property type="match status" value="1"/>
</dbReference>
<proteinExistence type="predicted"/>
<evidence type="ECO:0000313" key="3">
    <source>
        <dbReference type="Proteomes" id="UP001501758"/>
    </source>
</evidence>
<dbReference type="Gene3D" id="2.60.120.560">
    <property type="entry name" value="Exo-inulinase, domain 1"/>
    <property type="match status" value="1"/>
</dbReference>
<protein>
    <recommendedName>
        <fullName evidence="1">3-keto-alpha-glucoside-1,2-lyase/3-keto-2-hydroxy-glucal hydratase domain-containing protein</fullName>
    </recommendedName>
</protein>
<dbReference type="InterPro" id="IPR010496">
    <property type="entry name" value="AL/BT2_dom"/>
</dbReference>
<reference evidence="3" key="1">
    <citation type="journal article" date="2019" name="Int. J. Syst. Evol. Microbiol.">
        <title>The Global Catalogue of Microorganisms (GCM) 10K type strain sequencing project: providing services to taxonomists for standard genome sequencing and annotation.</title>
        <authorList>
            <consortium name="The Broad Institute Genomics Platform"/>
            <consortium name="The Broad Institute Genome Sequencing Center for Infectious Disease"/>
            <person name="Wu L."/>
            <person name="Ma J."/>
        </authorList>
    </citation>
    <scope>NUCLEOTIDE SEQUENCE [LARGE SCALE GENOMIC DNA]</scope>
    <source>
        <strain evidence="3">JCM 15974</strain>
    </source>
</reference>
<keyword evidence="3" id="KW-1185">Reference proteome</keyword>
<dbReference type="Proteomes" id="UP001501758">
    <property type="component" value="Unassembled WGS sequence"/>
</dbReference>
<name>A0ABP3UK72_9FLAO</name>
<comment type="caution">
    <text evidence="2">The sequence shown here is derived from an EMBL/GenBank/DDBJ whole genome shotgun (WGS) entry which is preliminary data.</text>
</comment>
<gene>
    <name evidence="2" type="ORF">GCM10009430_46320</name>
</gene>
<evidence type="ECO:0000313" key="2">
    <source>
        <dbReference type="EMBL" id="GAA0732805.1"/>
    </source>
</evidence>
<dbReference type="EMBL" id="BAAAGE010000007">
    <property type="protein sequence ID" value="GAA0732805.1"/>
    <property type="molecule type" value="Genomic_DNA"/>
</dbReference>
<feature type="domain" description="3-keto-alpha-glucoside-1,2-lyase/3-keto-2-hydroxy-glucal hydratase" evidence="1">
    <location>
        <begin position="26"/>
        <end position="154"/>
    </location>
</feature>
<evidence type="ECO:0000259" key="1">
    <source>
        <dbReference type="Pfam" id="PF06439"/>
    </source>
</evidence>